<reference evidence="11" key="1">
    <citation type="submission" date="2016-10" db="EMBL/GenBank/DDBJ databases">
        <authorList>
            <person name="Varghese N."/>
            <person name="Submissions S."/>
        </authorList>
    </citation>
    <scope>NUCLEOTIDE SEQUENCE [LARGE SCALE GENOMIC DNA]</scope>
    <source>
        <strain evidence="11">Nm69</strain>
    </source>
</reference>
<dbReference type="GO" id="GO:0004619">
    <property type="term" value="F:phosphoglycerate mutase activity"/>
    <property type="evidence" value="ECO:0007669"/>
    <property type="project" value="UniProtKB-UniRule"/>
</dbReference>
<dbReference type="Pfam" id="PF00300">
    <property type="entry name" value="His_Phos_1"/>
    <property type="match status" value="2"/>
</dbReference>
<keyword evidence="2 5" id="KW-0312">Gluconeogenesis</keyword>
<dbReference type="SMART" id="SM00855">
    <property type="entry name" value="PGAM"/>
    <property type="match status" value="1"/>
</dbReference>
<feature type="binding site" evidence="5 7">
    <location>
        <position position="74"/>
    </location>
    <ligand>
        <name>substrate</name>
    </ligand>
</feature>
<dbReference type="SUPFAM" id="SSF53254">
    <property type="entry name" value="Phosphoglycerate mutase-like"/>
    <property type="match status" value="1"/>
</dbReference>
<evidence type="ECO:0000256" key="3">
    <source>
        <dbReference type="ARBA" id="ARBA00023152"/>
    </source>
</evidence>
<dbReference type="Proteomes" id="UP000199533">
    <property type="component" value="Unassembled WGS sequence"/>
</dbReference>
<evidence type="ECO:0000256" key="5">
    <source>
        <dbReference type="HAMAP-Rule" id="MF_01039"/>
    </source>
</evidence>
<dbReference type="PROSITE" id="PS00175">
    <property type="entry name" value="PG_MUTASE"/>
    <property type="match status" value="1"/>
</dbReference>
<organism evidence="10 11">
    <name type="scientific">Nitrosomonas aestuarii</name>
    <dbReference type="NCBI Taxonomy" id="52441"/>
    <lineage>
        <taxon>Bacteria</taxon>
        <taxon>Pseudomonadati</taxon>
        <taxon>Pseudomonadota</taxon>
        <taxon>Betaproteobacteria</taxon>
        <taxon>Nitrosomonadales</taxon>
        <taxon>Nitrosomonadaceae</taxon>
        <taxon>Nitrosomonas</taxon>
    </lineage>
</organism>
<feature type="active site" description="Tele-phosphohistidine intermediate" evidence="5 6">
    <location>
        <position position="23"/>
    </location>
</feature>
<dbReference type="RefSeq" id="WP_090697073.1">
    <property type="nucleotide sequence ID" value="NZ_FOSP01000003.1"/>
</dbReference>
<dbReference type="InterPro" id="IPR001345">
    <property type="entry name" value="PG/BPGM_mutase_AS"/>
</dbReference>
<comment type="subunit">
    <text evidence="5">Homodimer.</text>
</comment>
<dbReference type="HAMAP" id="MF_01039">
    <property type="entry name" value="PGAM_GpmA"/>
    <property type="match status" value="1"/>
</dbReference>
<evidence type="ECO:0000256" key="1">
    <source>
        <dbReference type="ARBA" id="ARBA00006717"/>
    </source>
</evidence>
<comment type="pathway">
    <text evidence="5 9">Carbohydrate degradation; glycolysis; pyruvate from D-glyceraldehyde 3-phosphate: step 3/5.</text>
</comment>
<dbReference type="STRING" id="52441.SAMN05216302_1003102"/>
<dbReference type="UniPathway" id="UPA00109">
    <property type="reaction ID" value="UER00186"/>
</dbReference>
<keyword evidence="3 5" id="KW-0324">Glycolysis</keyword>
<feature type="binding site" evidence="5 7">
    <location>
        <begin position="35"/>
        <end position="36"/>
    </location>
    <ligand>
        <name>substrate</name>
    </ligand>
</feature>
<feature type="site" description="Transition state stabilizer" evidence="5 8">
    <location>
        <position position="196"/>
    </location>
</feature>
<evidence type="ECO:0000256" key="8">
    <source>
        <dbReference type="PIRSR" id="PIRSR613078-3"/>
    </source>
</evidence>
<dbReference type="OrthoDB" id="9781415at2"/>
<evidence type="ECO:0000313" key="10">
    <source>
        <dbReference type="EMBL" id="SFK28719.1"/>
    </source>
</evidence>
<proteinExistence type="inferred from homology"/>
<dbReference type="EC" id="5.4.2.11" evidence="5 9"/>
<comment type="catalytic activity">
    <reaction evidence="5 9">
        <text>(2R)-2-phosphoglycerate = (2R)-3-phosphoglycerate</text>
        <dbReference type="Rhea" id="RHEA:15901"/>
        <dbReference type="ChEBI" id="CHEBI:58272"/>
        <dbReference type="ChEBI" id="CHEBI:58289"/>
        <dbReference type="EC" id="5.4.2.11"/>
    </reaction>
</comment>
<dbReference type="NCBIfam" id="TIGR01258">
    <property type="entry name" value="pgm_1"/>
    <property type="match status" value="1"/>
</dbReference>
<dbReference type="GO" id="GO:0006096">
    <property type="term" value="P:glycolytic process"/>
    <property type="evidence" value="ECO:0007669"/>
    <property type="project" value="UniProtKB-UniRule"/>
</dbReference>
<evidence type="ECO:0000256" key="4">
    <source>
        <dbReference type="ARBA" id="ARBA00023235"/>
    </source>
</evidence>
<gene>
    <name evidence="5" type="primary">gpmA</name>
    <name evidence="10" type="ORF">SAMN05216302_1003102</name>
</gene>
<evidence type="ECO:0000313" key="11">
    <source>
        <dbReference type="Proteomes" id="UP000199533"/>
    </source>
</evidence>
<dbReference type="EMBL" id="FOSP01000003">
    <property type="protein sequence ID" value="SFK28719.1"/>
    <property type="molecule type" value="Genomic_DNA"/>
</dbReference>
<dbReference type="CDD" id="cd07067">
    <property type="entry name" value="HP_PGM_like"/>
    <property type="match status" value="1"/>
</dbReference>
<dbReference type="PANTHER" id="PTHR11931">
    <property type="entry name" value="PHOSPHOGLYCERATE MUTASE"/>
    <property type="match status" value="1"/>
</dbReference>
<feature type="binding site" evidence="5 7">
    <location>
        <begin position="22"/>
        <end position="29"/>
    </location>
    <ligand>
        <name>substrate</name>
    </ligand>
</feature>
<feature type="binding site" evidence="5 7">
    <location>
        <begin position="101"/>
        <end position="104"/>
    </location>
    <ligand>
        <name>substrate</name>
    </ligand>
</feature>
<keyword evidence="4 5" id="KW-0413">Isomerase</keyword>
<dbReference type="Gene3D" id="3.40.50.1240">
    <property type="entry name" value="Phosphoglycerate mutase-like"/>
    <property type="match status" value="1"/>
</dbReference>
<comment type="caution">
    <text evidence="5">Lacks conserved residue(s) required for the propagation of feature annotation.</text>
</comment>
<comment type="similarity">
    <text evidence="1 5">Belongs to the phosphoglycerate mutase family. BPG-dependent PGAM subfamily.</text>
</comment>
<evidence type="ECO:0000256" key="2">
    <source>
        <dbReference type="ARBA" id="ARBA00022432"/>
    </source>
</evidence>
<sequence length="248" mass="28324">MTPEVSALKKPIQAPIRLVLLRHGQSIWNRDKVFTGWSDVALSPKGQQEAQDAAHQLQQSGFAFDSCFSSTLQRALETAKTVLSVMELNELPIQQCWRLNERHYGALEGMGRWSALKKFGVWPVLRTQIRFDGVPPCLALDDTRFPGNHSHYGMIEKDVLPRGESLKQAGERLLPFWQEVIKPELLQGKRVLIVSHKNVLRTLMMQLSNLSQRQVMKLKLATGRPLIYELDHELNAIQHYYVDEMSGK</sequence>
<dbReference type="InterPro" id="IPR029033">
    <property type="entry name" value="His_PPase_superfam"/>
</dbReference>
<dbReference type="InterPro" id="IPR005952">
    <property type="entry name" value="Phosphogly_mut1"/>
</dbReference>
<keyword evidence="11" id="KW-1185">Reference proteome</keyword>
<accession>A0A1I3YBG6</accession>
<protein>
    <recommendedName>
        <fullName evidence="5 9">2,3-bisphosphoglycerate-dependent phosphoglycerate mutase</fullName>
        <shortName evidence="5">BPG-dependent PGAM</shortName>
        <shortName evidence="5">PGAM</shortName>
        <shortName evidence="5">Phosphoglyceromutase</shortName>
        <shortName evidence="5">dPGM</shortName>
        <ecNumber evidence="5 9">5.4.2.11</ecNumber>
    </recommendedName>
</protein>
<comment type="function">
    <text evidence="5 9">Catalyzes the interconversion of 2-phosphoglycerate and 3-phosphoglycerate.</text>
</comment>
<name>A0A1I3YBG6_9PROT</name>
<evidence type="ECO:0000256" key="7">
    <source>
        <dbReference type="PIRSR" id="PIRSR613078-2"/>
    </source>
</evidence>
<dbReference type="GO" id="GO:0006094">
    <property type="term" value="P:gluconeogenesis"/>
    <property type="evidence" value="ECO:0007669"/>
    <property type="project" value="UniProtKB-UniRule"/>
</dbReference>
<dbReference type="InterPro" id="IPR013078">
    <property type="entry name" value="His_Pase_superF_clade-1"/>
</dbReference>
<evidence type="ECO:0000256" key="9">
    <source>
        <dbReference type="RuleBase" id="RU004512"/>
    </source>
</evidence>
<dbReference type="AlphaFoldDB" id="A0A1I3YBG6"/>
<dbReference type="PIRSF" id="PIRSF000709">
    <property type="entry name" value="6PFK_2-Ptase"/>
    <property type="match status" value="1"/>
</dbReference>
<evidence type="ECO:0000256" key="6">
    <source>
        <dbReference type="PIRSR" id="PIRSR613078-1"/>
    </source>
</evidence>
<feature type="active site" description="Proton donor/acceptor" evidence="5 6">
    <location>
        <position position="101"/>
    </location>
</feature>